<keyword evidence="11" id="KW-1185">Reference proteome</keyword>
<feature type="domain" description="ATP phosphoribosyltransferase catalytic" evidence="9">
    <location>
        <begin position="30"/>
        <end position="89"/>
    </location>
</feature>
<comment type="catalytic activity">
    <reaction evidence="1">
        <text>1-(5-phospho-beta-D-ribosyl)-ATP + diphosphate = 5-phospho-alpha-D-ribose 1-diphosphate + ATP</text>
        <dbReference type="Rhea" id="RHEA:18473"/>
        <dbReference type="ChEBI" id="CHEBI:30616"/>
        <dbReference type="ChEBI" id="CHEBI:33019"/>
        <dbReference type="ChEBI" id="CHEBI:58017"/>
        <dbReference type="ChEBI" id="CHEBI:73183"/>
        <dbReference type="EC" id="2.4.2.17"/>
    </reaction>
</comment>
<dbReference type="InterPro" id="IPR001348">
    <property type="entry name" value="ATP_PRibTrfase_HisG"/>
</dbReference>
<evidence type="ECO:0000256" key="5">
    <source>
        <dbReference type="ARBA" id="ARBA00022676"/>
    </source>
</evidence>
<dbReference type="InterPro" id="IPR013820">
    <property type="entry name" value="ATP_PRibTrfase_cat"/>
</dbReference>
<keyword evidence="7" id="KW-0368">Histidine biosynthesis</keyword>
<comment type="function">
    <text evidence="8">Catalyzes the condensation of ATP and 5-phosphoribose 1-diphosphate to form N'-(5'-phosphoribosyl)-ATP (PR-ATP). Has a crucial role in the pathway because the rate of histidine biosynthesis seems to be controlled primarily by regulation of HisG enzymatic activity.</text>
</comment>
<evidence type="ECO:0000313" key="11">
    <source>
        <dbReference type="Proteomes" id="UP001202248"/>
    </source>
</evidence>
<evidence type="ECO:0000256" key="8">
    <source>
        <dbReference type="ARBA" id="ARBA00024861"/>
    </source>
</evidence>
<proteinExistence type="predicted"/>
<dbReference type="SUPFAM" id="SSF53850">
    <property type="entry name" value="Periplasmic binding protein-like II"/>
    <property type="match status" value="1"/>
</dbReference>
<sequence>MKECGIGVPNGNNQLKINAENFDAEILFLRDDDIPEYVQDGVADIGFVGENVVLEKNKDTEIVERLGYGKCRLSIALPKNKKIKKLKTLMVLRSPQVIHSFLRNGSNKTRSKQIYMKSAVL</sequence>
<dbReference type="Pfam" id="PF01634">
    <property type="entry name" value="HisG"/>
    <property type="match status" value="1"/>
</dbReference>
<comment type="caution">
    <text evidence="10">The sequence shown here is derived from an EMBL/GenBank/DDBJ whole genome shotgun (WGS) entry which is preliminary data.</text>
</comment>
<dbReference type="Proteomes" id="UP001202248">
    <property type="component" value="Unassembled WGS sequence"/>
</dbReference>
<keyword evidence="5" id="KW-0328">Glycosyltransferase</keyword>
<organism evidence="10 11">
    <name type="scientific">Niabella ginsengisoli</name>
    <dbReference type="NCBI Taxonomy" id="522298"/>
    <lineage>
        <taxon>Bacteria</taxon>
        <taxon>Pseudomonadati</taxon>
        <taxon>Bacteroidota</taxon>
        <taxon>Chitinophagia</taxon>
        <taxon>Chitinophagales</taxon>
        <taxon>Chitinophagaceae</taxon>
        <taxon>Niabella</taxon>
    </lineage>
</organism>
<dbReference type="EMBL" id="JAKWBL010000001">
    <property type="protein sequence ID" value="MCH5597768.1"/>
    <property type="molecule type" value="Genomic_DNA"/>
</dbReference>
<accession>A0ABS9SHB7</accession>
<evidence type="ECO:0000259" key="9">
    <source>
        <dbReference type="Pfam" id="PF01634"/>
    </source>
</evidence>
<evidence type="ECO:0000256" key="4">
    <source>
        <dbReference type="ARBA" id="ARBA00022605"/>
    </source>
</evidence>
<name>A0ABS9SHB7_9BACT</name>
<dbReference type="Gene3D" id="3.40.190.10">
    <property type="entry name" value="Periplasmic binding protein-like II"/>
    <property type="match status" value="2"/>
</dbReference>
<dbReference type="PANTHER" id="PTHR21403:SF8">
    <property type="entry name" value="ATP PHOSPHORIBOSYLTRANSFERASE"/>
    <property type="match status" value="1"/>
</dbReference>
<gene>
    <name evidence="10" type="ORF">MKP09_07535</name>
</gene>
<protein>
    <recommendedName>
        <fullName evidence="3">ATP phosphoribosyltransferase</fullName>
        <ecNumber evidence="3">2.4.2.17</ecNumber>
    </recommendedName>
</protein>
<evidence type="ECO:0000256" key="6">
    <source>
        <dbReference type="ARBA" id="ARBA00022679"/>
    </source>
</evidence>
<evidence type="ECO:0000256" key="2">
    <source>
        <dbReference type="ARBA" id="ARBA00004667"/>
    </source>
</evidence>
<evidence type="ECO:0000256" key="1">
    <source>
        <dbReference type="ARBA" id="ARBA00000915"/>
    </source>
</evidence>
<keyword evidence="6" id="KW-0808">Transferase</keyword>
<dbReference type="PANTHER" id="PTHR21403">
    <property type="entry name" value="ATP PHOSPHORIBOSYLTRANSFERASE ATP-PRTASE"/>
    <property type="match status" value="1"/>
</dbReference>
<dbReference type="EC" id="2.4.2.17" evidence="3"/>
<keyword evidence="4" id="KW-0028">Amino-acid biosynthesis</keyword>
<evidence type="ECO:0000256" key="3">
    <source>
        <dbReference type="ARBA" id="ARBA00011946"/>
    </source>
</evidence>
<reference evidence="10 11" key="1">
    <citation type="submission" date="2022-02" db="EMBL/GenBank/DDBJ databases">
        <authorList>
            <person name="Min J."/>
        </authorList>
    </citation>
    <scope>NUCLEOTIDE SEQUENCE [LARGE SCALE GENOMIC DNA]</scope>
    <source>
        <strain evidence="10 11">GR10-1</strain>
    </source>
</reference>
<comment type="pathway">
    <text evidence="2">Amino-acid biosynthesis; L-histidine biosynthesis; L-histidine from 5-phospho-alpha-D-ribose 1-diphosphate: step 1/9.</text>
</comment>
<evidence type="ECO:0000313" key="10">
    <source>
        <dbReference type="EMBL" id="MCH5597768.1"/>
    </source>
</evidence>
<evidence type="ECO:0000256" key="7">
    <source>
        <dbReference type="ARBA" id="ARBA00023102"/>
    </source>
</evidence>